<keyword evidence="2" id="KW-1185">Reference proteome</keyword>
<dbReference type="KEGG" id="rhf:EUB48_04160"/>
<protein>
    <recommendedName>
        <fullName evidence="3">SGNH/GDSL hydrolase family protein</fullName>
    </recommendedName>
</protein>
<evidence type="ECO:0008006" key="3">
    <source>
        <dbReference type="Google" id="ProtNLM"/>
    </source>
</evidence>
<dbReference type="OrthoDB" id="8880382at2"/>
<dbReference type="Proteomes" id="UP000316798">
    <property type="component" value="Chromosome"/>
</dbReference>
<reference evidence="1 2" key="1">
    <citation type="submission" date="2019-01" db="EMBL/GenBank/DDBJ databases">
        <title>Genomic insights into a novel species Rhodoferax sp.</title>
        <authorList>
            <person name="Jin L."/>
        </authorList>
    </citation>
    <scope>NUCLEOTIDE SEQUENCE [LARGE SCALE GENOMIC DNA]</scope>
    <source>
        <strain evidence="1 2">CHu59-6-5</strain>
    </source>
</reference>
<name>A0A515D833_9BURK</name>
<sequence>MLLLEIFFQLLPVSTSTETGYYIDPLILSYPPYHHWTTSTGWDLRNVQRLESNNLGYVANRDFERNANAVALIGDSFVEASMLAAPDRPGAQLERALGGRPVFAMGNPGTALLDYAERIRFAHTHFGVRDFVVLMERGDVKQSLCGSGNINGPCLDPKTLEPHIEKQPPAGTLKRIFRHSALAQYVFGQLKFSPQQLLRQAFPPAHGSHAASSQLASGAAQIPPGRTAPYVDVVTHTFFERIKPYATGRLVIVIDSDRRALAKGRLKPDPSRARFIQLARAAGATVIDTEPIFQAHFARSHLSLDVGPYDGHFNALGVSLVTQAAATALAQP</sequence>
<dbReference type="RefSeq" id="WP_142817748.1">
    <property type="nucleotide sequence ID" value="NZ_CP035503.1"/>
</dbReference>
<organism evidence="1 2">
    <name type="scientific">Rhodoferax sediminis</name>
    <dbReference type="NCBI Taxonomy" id="2509614"/>
    <lineage>
        <taxon>Bacteria</taxon>
        <taxon>Pseudomonadati</taxon>
        <taxon>Pseudomonadota</taxon>
        <taxon>Betaproteobacteria</taxon>
        <taxon>Burkholderiales</taxon>
        <taxon>Comamonadaceae</taxon>
        <taxon>Rhodoferax</taxon>
    </lineage>
</organism>
<accession>A0A515D833</accession>
<proteinExistence type="predicted"/>
<dbReference type="AlphaFoldDB" id="A0A515D833"/>
<dbReference type="EMBL" id="CP035503">
    <property type="protein sequence ID" value="QDL36581.1"/>
    <property type="molecule type" value="Genomic_DNA"/>
</dbReference>
<evidence type="ECO:0000313" key="2">
    <source>
        <dbReference type="Proteomes" id="UP000316798"/>
    </source>
</evidence>
<gene>
    <name evidence="1" type="ORF">EUB48_04160</name>
</gene>
<evidence type="ECO:0000313" key="1">
    <source>
        <dbReference type="EMBL" id="QDL36581.1"/>
    </source>
</evidence>